<dbReference type="Gene3D" id="3.30.565.10">
    <property type="entry name" value="Histidine kinase-like ATPase, C-terminal domain"/>
    <property type="match status" value="1"/>
</dbReference>
<keyword evidence="9" id="KW-0812">Transmembrane</keyword>
<keyword evidence="9" id="KW-1133">Transmembrane helix</keyword>
<dbReference type="PANTHER" id="PTHR43065:SF10">
    <property type="entry name" value="PEROXIDE STRESS-ACTIVATED HISTIDINE KINASE MAK3"/>
    <property type="match status" value="1"/>
</dbReference>
<dbReference type="InterPro" id="IPR036890">
    <property type="entry name" value="HATPase_C_sf"/>
</dbReference>
<dbReference type="GO" id="GO:0005524">
    <property type="term" value="F:ATP binding"/>
    <property type="evidence" value="ECO:0007669"/>
    <property type="project" value="UniProtKB-KW"/>
</dbReference>
<dbReference type="Gene3D" id="1.10.287.130">
    <property type="match status" value="1"/>
</dbReference>
<dbReference type="SUPFAM" id="SSF47384">
    <property type="entry name" value="Homodimeric domain of signal transducing histidine kinase"/>
    <property type="match status" value="1"/>
</dbReference>
<evidence type="ECO:0000256" key="4">
    <source>
        <dbReference type="ARBA" id="ARBA00022679"/>
    </source>
</evidence>
<evidence type="ECO:0000256" key="8">
    <source>
        <dbReference type="ARBA" id="ARBA00023012"/>
    </source>
</evidence>
<evidence type="ECO:0000313" key="11">
    <source>
        <dbReference type="EMBL" id="MBB5020843.1"/>
    </source>
</evidence>
<sequence>MAPATQPTSDISLGHGTHHHRFYRRANIFVVGVLILLTLIYFVWQVQSSSRTFQEQVNHQSSLLAEMLLLNTRASLMTEEVLTDSAELFLSNMAEFIVYLDAVEPFSAAELTAFSQEAGLAGIRIEHGEAVVEGPPGWWPEQHRMQHSYFDYDPAAELFLLVRGNGRDEARVAVGFAADYMKILEEQSGLNAMLKALRSLPTIRDVQIHGDADLSSLMDDSQIRVDFVAATQEVHSTISLGDGSLEIQQEATHYFAHIQQLWREFFIFSLAIATIGALFTWMLNRLHQRHVATIRAAERTLAKQHEDATIGRAAATISHEIKNPLNAISMGLQRLQIESPQLPKDQADLISSMLKAVERTNGIISELKQYAHLPVPNKRPVNVEDIISDLLTLYRRTLEEQSIQCHFNCTNIFTVDADPDMLSQALENLLKNAIEAQPGSGFIDIQLSQQHHFATVVVENGGLETDPQQIHTLLDPYVTSKATGTGLGLPIVRRIVEAHKGTLSLTSPNPNTLRVTMNLPLNDHT</sequence>
<keyword evidence="12" id="KW-1185">Reference proteome</keyword>
<evidence type="ECO:0000256" key="3">
    <source>
        <dbReference type="ARBA" id="ARBA00022553"/>
    </source>
</evidence>
<comment type="catalytic activity">
    <reaction evidence="1">
        <text>ATP + protein L-histidine = ADP + protein N-phospho-L-histidine.</text>
        <dbReference type="EC" id="2.7.13.3"/>
    </reaction>
</comment>
<evidence type="ECO:0000256" key="5">
    <source>
        <dbReference type="ARBA" id="ARBA00022741"/>
    </source>
</evidence>
<dbReference type="SMART" id="SM00388">
    <property type="entry name" value="HisKA"/>
    <property type="match status" value="1"/>
</dbReference>
<dbReference type="InterPro" id="IPR036097">
    <property type="entry name" value="HisK_dim/P_sf"/>
</dbReference>
<dbReference type="SMART" id="SM00387">
    <property type="entry name" value="HATPase_c"/>
    <property type="match status" value="1"/>
</dbReference>
<dbReference type="RefSeq" id="WP_183728381.1">
    <property type="nucleotide sequence ID" value="NZ_JACHID010000001.1"/>
</dbReference>
<accession>A0A7W7Y2H1</accession>
<dbReference type="Pfam" id="PF02518">
    <property type="entry name" value="HATPase_c"/>
    <property type="match status" value="1"/>
</dbReference>
<dbReference type="PANTHER" id="PTHR43065">
    <property type="entry name" value="SENSOR HISTIDINE KINASE"/>
    <property type="match status" value="1"/>
</dbReference>
<gene>
    <name evidence="11" type="ORF">HNR37_000146</name>
</gene>
<comment type="caution">
    <text evidence="11">The sequence shown here is derived from an EMBL/GenBank/DDBJ whole genome shotgun (WGS) entry which is preliminary data.</text>
</comment>
<keyword evidence="6 11" id="KW-0418">Kinase</keyword>
<keyword evidence="5" id="KW-0547">Nucleotide-binding</keyword>
<name>A0A7W7Y2H1_9BACT</name>
<dbReference type="SUPFAM" id="SSF55874">
    <property type="entry name" value="ATPase domain of HSP90 chaperone/DNA topoisomerase II/histidine kinase"/>
    <property type="match status" value="1"/>
</dbReference>
<protein>
    <recommendedName>
        <fullName evidence="2">histidine kinase</fullName>
        <ecNumber evidence="2">2.7.13.3</ecNumber>
    </recommendedName>
</protein>
<dbReference type="PROSITE" id="PS50109">
    <property type="entry name" value="HIS_KIN"/>
    <property type="match status" value="1"/>
</dbReference>
<feature type="transmembrane region" description="Helical" evidence="9">
    <location>
        <begin position="265"/>
        <end position="283"/>
    </location>
</feature>
<evidence type="ECO:0000256" key="9">
    <source>
        <dbReference type="SAM" id="Phobius"/>
    </source>
</evidence>
<dbReference type="EMBL" id="JACHID010000001">
    <property type="protein sequence ID" value="MBB5020843.1"/>
    <property type="molecule type" value="Genomic_DNA"/>
</dbReference>
<dbReference type="EC" id="2.7.13.3" evidence="2"/>
<dbReference type="GO" id="GO:0000155">
    <property type="term" value="F:phosphorelay sensor kinase activity"/>
    <property type="evidence" value="ECO:0007669"/>
    <property type="project" value="InterPro"/>
</dbReference>
<feature type="transmembrane region" description="Helical" evidence="9">
    <location>
        <begin position="26"/>
        <end position="44"/>
    </location>
</feature>
<evidence type="ECO:0000313" key="12">
    <source>
        <dbReference type="Proteomes" id="UP000528322"/>
    </source>
</evidence>
<reference evidence="11 12" key="1">
    <citation type="submission" date="2020-08" db="EMBL/GenBank/DDBJ databases">
        <title>Genomic Encyclopedia of Type Strains, Phase IV (KMG-IV): sequencing the most valuable type-strain genomes for metagenomic binning, comparative biology and taxonomic classification.</title>
        <authorList>
            <person name="Goeker M."/>
        </authorList>
    </citation>
    <scope>NUCLEOTIDE SEQUENCE [LARGE SCALE GENOMIC DNA]</scope>
    <source>
        <strain evidence="11 12">DSM 22071</strain>
    </source>
</reference>
<keyword evidence="8" id="KW-0902">Two-component regulatory system</keyword>
<dbReference type="AlphaFoldDB" id="A0A7W7Y2H1"/>
<evidence type="ECO:0000256" key="1">
    <source>
        <dbReference type="ARBA" id="ARBA00000085"/>
    </source>
</evidence>
<keyword evidence="9" id="KW-0472">Membrane</keyword>
<evidence type="ECO:0000256" key="2">
    <source>
        <dbReference type="ARBA" id="ARBA00012438"/>
    </source>
</evidence>
<dbReference type="InterPro" id="IPR005467">
    <property type="entry name" value="His_kinase_dom"/>
</dbReference>
<keyword evidence="7" id="KW-0067">ATP-binding</keyword>
<evidence type="ECO:0000259" key="10">
    <source>
        <dbReference type="PROSITE" id="PS50109"/>
    </source>
</evidence>
<evidence type="ECO:0000256" key="7">
    <source>
        <dbReference type="ARBA" id="ARBA00022840"/>
    </source>
</evidence>
<evidence type="ECO:0000256" key="6">
    <source>
        <dbReference type="ARBA" id="ARBA00022777"/>
    </source>
</evidence>
<dbReference type="Proteomes" id="UP000528322">
    <property type="component" value="Unassembled WGS sequence"/>
</dbReference>
<organism evidence="11 12">
    <name type="scientific">Desulfurispira natronophila</name>
    <dbReference type="NCBI Taxonomy" id="682562"/>
    <lineage>
        <taxon>Bacteria</taxon>
        <taxon>Pseudomonadati</taxon>
        <taxon>Chrysiogenota</taxon>
        <taxon>Chrysiogenia</taxon>
        <taxon>Chrysiogenales</taxon>
        <taxon>Chrysiogenaceae</taxon>
        <taxon>Desulfurispira</taxon>
    </lineage>
</organism>
<keyword evidence="4" id="KW-0808">Transferase</keyword>
<dbReference type="InterPro" id="IPR003594">
    <property type="entry name" value="HATPase_dom"/>
</dbReference>
<dbReference type="Pfam" id="PF00512">
    <property type="entry name" value="HisKA"/>
    <property type="match status" value="1"/>
</dbReference>
<feature type="domain" description="Histidine kinase" evidence="10">
    <location>
        <begin position="316"/>
        <end position="523"/>
    </location>
</feature>
<dbReference type="InterPro" id="IPR003661">
    <property type="entry name" value="HisK_dim/P_dom"/>
</dbReference>
<dbReference type="CDD" id="cd00082">
    <property type="entry name" value="HisKA"/>
    <property type="match status" value="1"/>
</dbReference>
<keyword evidence="3" id="KW-0597">Phosphoprotein</keyword>
<proteinExistence type="predicted"/>